<dbReference type="AlphaFoldDB" id="J9AYA0"/>
<gene>
    <name evidence="1" type="ORF">WUBG_09551</name>
</gene>
<proteinExistence type="predicted"/>
<dbReference type="Proteomes" id="UP000004810">
    <property type="component" value="Unassembled WGS sequence"/>
</dbReference>
<sequence length="82" mass="9034">MESYAPAKGTRNTAKFGCVVLQLPAWLSINDGVGSTCCDAKYNVRFQKTASLTFIDTSNLRFPIFACNLLPVLPCISRLRMS</sequence>
<evidence type="ECO:0000313" key="1">
    <source>
        <dbReference type="EMBL" id="EJW79540.1"/>
    </source>
</evidence>
<protein>
    <submittedName>
        <fullName evidence="1">Uncharacterized protein</fullName>
    </submittedName>
</protein>
<dbReference type="EMBL" id="ADBV01005366">
    <property type="protein sequence ID" value="EJW79540.1"/>
    <property type="molecule type" value="Genomic_DNA"/>
</dbReference>
<accession>J9AYA0</accession>
<reference evidence="2" key="1">
    <citation type="submission" date="2012-08" db="EMBL/GenBank/DDBJ databases">
        <title>The Genome Sequence of Wuchereria bancrofti.</title>
        <authorList>
            <person name="Nutman T.B."/>
            <person name="Fink D.L."/>
            <person name="Russ C."/>
            <person name="Young S."/>
            <person name="Zeng Q."/>
            <person name="Koehrsen M."/>
            <person name="Alvarado L."/>
            <person name="Berlin A."/>
            <person name="Chapman S.B."/>
            <person name="Chen Z."/>
            <person name="Freedman E."/>
            <person name="Gellesch M."/>
            <person name="Goldberg J."/>
            <person name="Griggs A."/>
            <person name="Gujja S."/>
            <person name="Heilman E.R."/>
            <person name="Heiman D."/>
            <person name="Hepburn T."/>
            <person name="Howarth C."/>
            <person name="Jen D."/>
            <person name="Larson L."/>
            <person name="Lewis B."/>
            <person name="Mehta T."/>
            <person name="Park D."/>
            <person name="Pearson M."/>
            <person name="Roberts A."/>
            <person name="Saif S."/>
            <person name="Shea T."/>
            <person name="Shenoy N."/>
            <person name="Sisk P."/>
            <person name="Stolte C."/>
            <person name="Sykes S."/>
            <person name="Walk T."/>
            <person name="White J."/>
            <person name="Yandava C."/>
            <person name="Haas B."/>
            <person name="Henn M.R."/>
            <person name="Nusbaum C."/>
            <person name="Birren B."/>
        </authorList>
    </citation>
    <scope>NUCLEOTIDE SEQUENCE [LARGE SCALE GENOMIC DNA]</scope>
    <source>
        <strain evidence="2">NA</strain>
    </source>
</reference>
<comment type="caution">
    <text evidence="1">The sequence shown here is derived from an EMBL/GenBank/DDBJ whole genome shotgun (WGS) entry which is preliminary data.</text>
</comment>
<name>J9AYA0_WUCBA</name>
<evidence type="ECO:0000313" key="2">
    <source>
        <dbReference type="Proteomes" id="UP000004810"/>
    </source>
</evidence>
<organism evidence="1 2">
    <name type="scientific">Wuchereria bancrofti</name>
    <dbReference type="NCBI Taxonomy" id="6293"/>
    <lineage>
        <taxon>Eukaryota</taxon>
        <taxon>Metazoa</taxon>
        <taxon>Ecdysozoa</taxon>
        <taxon>Nematoda</taxon>
        <taxon>Chromadorea</taxon>
        <taxon>Rhabditida</taxon>
        <taxon>Spirurina</taxon>
        <taxon>Spiruromorpha</taxon>
        <taxon>Filarioidea</taxon>
        <taxon>Onchocercidae</taxon>
        <taxon>Wuchereria</taxon>
    </lineage>
</organism>
<feature type="non-terminal residue" evidence="1">
    <location>
        <position position="82"/>
    </location>
</feature>